<protein>
    <recommendedName>
        <fullName evidence="9">G-protein coupled receptors family 1 profile domain-containing protein</fullName>
    </recommendedName>
</protein>
<name>A0A6J8C3D5_MYTCO</name>
<dbReference type="PANTHER" id="PTHR24248">
    <property type="entry name" value="ADRENERGIC RECEPTOR-RELATED G-PROTEIN COUPLED RECEPTOR"/>
    <property type="match status" value="1"/>
</dbReference>
<dbReference type="SUPFAM" id="SSF81321">
    <property type="entry name" value="Family A G protein-coupled receptor-like"/>
    <property type="match status" value="1"/>
</dbReference>
<keyword evidence="6" id="KW-0812">Transmembrane</keyword>
<dbReference type="Gene3D" id="3.60.10.10">
    <property type="entry name" value="Endonuclease/exonuclease/phosphatase"/>
    <property type="match status" value="1"/>
</dbReference>
<accession>A0A6J8C3D5</accession>
<dbReference type="GO" id="GO:0004930">
    <property type="term" value="F:G protein-coupled receptor activity"/>
    <property type="evidence" value="ECO:0007669"/>
    <property type="project" value="UniProtKB-KW"/>
</dbReference>
<dbReference type="Gene3D" id="1.20.1070.10">
    <property type="entry name" value="Rhodopsin 7-helix transmembrane proteins"/>
    <property type="match status" value="1"/>
</dbReference>
<evidence type="ECO:0000256" key="5">
    <source>
        <dbReference type="SAM" id="MobiDB-lite"/>
    </source>
</evidence>
<evidence type="ECO:0008006" key="9">
    <source>
        <dbReference type="Google" id="ProtNLM"/>
    </source>
</evidence>
<organism evidence="7 8">
    <name type="scientific">Mytilus coruscus</name>
    <name type="common">Sea mussel</name>
    <dbReference type="NCBI Taxonomy" id="42192"/>
    <lineage>
        <taxon>Eukaryota</taxon>
        <taxon>Metazoa</taxon>
        <taxon>Spiralia</taxon>
        <taxon>Lophotrochozoa</taxon>
        <taxon>Mollusca</taxon>
        <taxon>Bivalvia</taxon>
        <taxon>Autobranchia</taxon>
        <taxon>Pteriomorphia</taxon>
        <taxon>Mytilida</taxon>
        <taxon>Mytiloidea</taxon>
        <taxon>Mytilidae</taxon>
        <taxon>Mytilinae</taxon>
        <taxon>Mytilus</taxon>
    </lineage>
</organism>
<keyword evidence="4" id="KW-0807">Transducer</keyword>
<keyword evidence="6" id="KW-1133">Transmembrane helix</keyword>
<evidence type="ECO:0000256" key="1">
    <source>
        <dbReference type="ARBA" id="ARBA00004141"/>
    </source>
</evidence>
<evidence type="ECO:0000256" key="4">
    <source>
        <dbReference type="ARBA" id="ARBA00023224"/>
    </source>
</evidence>
<dbReference type="GO" id="GO:0005886">
    <property type="term" value="C:plasma membrane"/>
    <property type="evidence" value="ECO:0007669"/>
    <property type="project" value="TreeGrafter"/>
</dbReference>
<feature type="transmembrane region" description="Helical" evidence="6">
    <location>
        <begin position="175"/>
        <end position="195"/>
    </location>
</feature>
<dbReference type="SUPFAM" id="SSF56219">
    <property type="entry name" value="DNase I-like"/>
    <property type="match status" value="1"/>
</dbReference>
<keyword evidence="6" id="KW-0472">Membrane</keyword>
<evidence type="ECO:0000256" key="3">
    <source>
        <dbReference type="ARBA" id="ARBA00023170"/>
    </source>
</evidence>
<keyword evidence="3" id="KW-0675">Receptor</keyword>
<evidence type="ECO:0000256" key="6">
    <source>
        <dbReference type="SAM" id="Phobius"/>
    </source>
</evidence>
<proteinExistence type="predicted"/>
<reference evidence="7 8" key="1">
    <citation type="submission" date="2020-06" db="EMBL/GenBank/DDBJ databases">
        <authorList>
            <person name="Li R."/>
            <person name="Bekaert M."/>
        </authorList>
    </citation>
    <scope>NUCLEOTIDE SEQUENCE [LARGE SCALE GENOMIC DNA]</scope>
    <source>
        <strain evidence="8">wild</strain>
    </source>
</reference>
<evidence type="ECO:0000256" key="2">
    <source>
        <dbReference type="ARBA" id="ARBA00023040"/>
    </source>
</evidence>
<feature type="compositionally biased region" description="Basic and acidic residues" evidence="5">
    <location>
        <begin position="107"/>
        <end position="120"/>
    </location>
</feature>
<keyword evidence="2" id="KW-0297">G-protein coupled receptor</keyword>
<feature type="compositionally biased region" description="Polar residues" evidence="5">
    <location>
        <begin position="121"/>
        <end position="135"/>
    </location>
</feature>
<feature type="region of interest" description="Disordered" evidence="5">
    <location>
        <begin position="84"/>
        <end position="145"/>
    </location>
</feature>
<sequence>MYDDDSVEHFSVLLGDFNCTLDKKLDRVPSHQNNDFGTTELKNLLLRYELDDVWRSRFPDTKRYTFQRGNSNDFIFYSKSLNKSEDSKKSDDFKRKSQQHISGRTKQCKDAEYSVDKSESKSTQIDSTTTNNKQEAMQGGSVSKRHNSTVPFAIQTRRKSKLFRHISPFTRKHRFSFMFFLITILFCISYLPRIALMIIESAIANFWDNLTDEEYVISLCFYRGHLLNTVVNPVIYLVFDTDFRSSCKNCVVEINEII</sequence>
<dbReference type="InterPro" id="IPR036691">
    <property type="entry name" value="Endo/exonu/phosph_ase_sf"/>
</dbReference>
<feature type="compositionally biased region" description="Basic and acidic residues" evidence="5">
    <location>
        <begin position="84"/>
        <end position="95"/>
    </location>
</feature>
<evidence type="ECO:0000313" key="8">
    <source>
        <dbReference type="Proteomes" id="UP000507470"/>
    </source>
</evidence>
<gene>
    <name evidence="7" type="ORF">MCOR_25197</name>
</gene>
<comment type="subcellular location">
    <subcellularLocation>
        <location evidence="1">Membrane</location>
        <topology evidence="1">Multi-pass membrane protein</topology>
    </subcellularLocation>
</comment>
<dbReference type="CDD" id="cd00637">
    <property type="entry name" value="7tm_classA_rhodopsin-like"/>
    <property type="match status" value="1"/>
</dbReference>
<dbReference type="EMBL" id="CACVKT020004442">
    <property type="protein sequence ID" value="CAC5390076.1"/>
    <property type="molecule type" value="Genomic_DNA"/>
</dbReference>
<dbReference type="OrthoDB" id="6109871at2759"/>
<evidence type="ECO:0000313" key="7">
    <source>
        <dbReference type="EMBL" id="CAC5390076.1"/>
    </source>
</evidence>
<dbReference type="Proteomes" id="UP000507470">
    <property type="component" value="Unassembled WGS sequence"/>
</dbReference>
<keyword evidence="8" id="KW-1185">Reference proteome</keyword>
<dbReference type="AlphaFoldDB" id="A0A6J8C3D5"/>